<protein>
    <submittedName>
        <fullName evidence="2">Uncharacterized protein</fullName>
    </submittedName>
</protein>
<accession>A0ABS8SHX6</accession>
<reference evidence="2 3" key="1">
    <citation type="journal article" date="2021" name="BMC Genomics">
        <title>Datura genome reveals duplications of psychoactive alkaloid biosynthetic genes and high mutation rate following tissue culture.</title>
        <authorList>
            <person name="Rajewski A."/>
            <person name="Carter-House D."/>
            <person name="Stajich J."/>
            <person name="Litt A."/>
        </authorList>
    </citation>
    <scope>NUCLEOTIDE SEQUENCE [LARGE SCALE GENOMIC DNA]</scope>
    <source>
        <strain evidence="2">AR-01</strain>
    </source>
</reference>
<evidence type="ECO:0000313" key="2">
    <source>
        <dbReference type="EMBL" id="MCD7458504.1"/>
    </source>
</evidence>
<feature type="compositionally biased region" description="Acidic residues" evidence="1">
    <location>
        <begin position="140"/>
        <end position="149"/>
    </location>
</feature>
<evidence type="ECO:0000256" key="1">
    <source>
        <dbReference type="SAM" id="MobiDB-lite"/>
    </source>
</evidence>
<sequence>MVRKIADQFIGQRTGQAAQGLAQGADTGAARPSATRRLFHAMSCAMHRPDKALSTVTRGNEGAFSAASRRGVLSKNFRVKLGLLTQFLCGHDIVEEEIDYRPIYDPRGIDVTKIKELQGIDGLVLFVNECNAVGPRFEDPNADDLATEDEMARVESDIESSDA</sequence>
<dbReference type="Proteomes" id="UP000823775">
    <property type="component" value="Unassembled WGS sequence"/>
</dbReference>
<organism evidence="2 3">
    <name type="scientific">Datura stramonium</name>
    <name type="common">Jimsonweed</name>
    <name type="synonym">Common thornapple</name>
    <dbReference type="NCBI Taxonomy" id="4076"/>
    <lineage>
        <taxon>Eukaryota</taxon>
        <taxon>Viridiplantae</taxon>
        <taxon>Streptophyta</taxon>
        <taxon>Embryophyta</taxon>
        <taxon>Tracheophyta</taxon>
        <taxon>Spermatophyta</taxon>
        <taxon>Magnoliopsida</taxon>
        <taxon>eudicotyledons</taxon>
        <taxon>Gunneridae</taxon>
        <taxon>Pentapetalae</taxon>
        <taxon>asterids</taxon>
        <taxon>lamiids</taxon>
        <taxon>Solanales</taxon>
        <taxon>Solanaceae</taxon>
        <taxon>Solanoideae</taxon>
        <taxon>Datureae</taxon>
        <taxon>Datura</taxon>
    </lineage>
</organism>
<proteinExistence type="predicted"/>
<name>A0ABS8SHX6_DATST</name>
<gene>
    <name evidence="2" type="ORF">HAX54_038413</name>
</gene>
<comment type="caution">
    <text evidence="2">The sequence shown here is derived from an EMBL/GenBank/DDBJ whole genome shotgun (WGS) entry which is preliminary data.</text>
</comment>
<feature type="region of interest" description="Disordered" evidence="1">
    <location>
        <begin position="138"/>
        <end position="163"/>
    </location>
</feature>
<dbReference type="EMBL" id="JACEIK010000524">
    <property type="protein sequence ID" value="MCD7458504.1"/>
    <property type="molecule type" value="Genomic_DNA"/>
</dbReference>
<keyword evidence="3" id="KW-1185">Reference proteome</keyword>
<evidence type="ECO:0000313" key="3">
    <source>
        <dbReference type="Proteomes" id="UP000823775"/>
    </source>
</evidence>